<gene>
    <name evidence="1" type="ORF">QFC19_007230</name>
</gene>
<dbReference type="Proteomes" id="UP001241377">
    <property type="component" value="Unassembled WGS sequence"/>
</dbReference>
<accession>A0ACC2VCC5</accession>
<protein>
    <submittedName>
        <fullName evidence="1">Uncharacterized protein</fullName>
    </submittedName>
</protein>
<name>A0ACC2VCC5_9TREE</name>
<comment type="caution">
    <text evidence="1">The sequence shown here is derived from an EMBL/GenBank/DDBJ whole genome shotgun (WGS) entry which is preliminary data.</text>
</comment>
<sequence length="288" mass="32504">MVKVAYLGPPGTYTHQALAQQFKSDVESIPKESISSCFEAVNNDEVEYAVVPFENSTNGLVVYTLDLLRDWFLDSEPLFRIVGEQFVAIHHCLLSNAGSLNDIETIYSHPQVWGQVGQFLKEFPRTYSRIDTSSTSKAAELVAEDKTNTSACISSQLCSLIYKLPVLNQNIEDNSKNTTRFLVLSKRALEDDNEKFPYITSVMFTLKNDDPGTLCGALDSFRQHGVNLTAISLRPSHIKQWQYVFFVEIIGSERDENVQQSLSSLRQDCNVVIVGSFRRCGRYYEPSE</sequence>
<organism evidence="1 2">
    <name type="scientific">Naganishia cerealis</name>
    <dbReference type="NCBI Taxonomy" id="610337"/>
    <lineage>
        <taxon>Eukaryota</taxon>
        <taxon>Fungi</taxon>
        <taxon>Dikarya</taxon>
        <taxon>Basidiomycota</taxon>
        <taxon>Agaricomycotina</taxon>
        <taxon>Tremellomycetes</taxon>
        <taxon>Filobasidiales</taxon>
        <taxon>Filobasidiaceae</taxon>
        <taxon>Naganishia</taxon>
    </lineage>
</organism>
<evidence type="ECO:0000313" key="2">
    <source>
        <dbReference type="Proteomes" id="UP001241377"/>
    </source>
</evidence>
<evidence type="ECO:0000313" key="1">
    <source>
        <dbReference type="EMBL" id="KAJ9096266.1"/>
    </source>
</evidence>
<reference evidence="1" key="1">
    <citation type="submission" date="2023-04" db="EMBL/GenBank/DDBJ databases">
        <title>Draft Genome sequencing of Naganishia species isolated from polar environments using Oxford Nanopore Technology.</title>
        <authorList>
            <person name="Leo P."/>
            <person name="Venkateswaran K."/>
        </authorList>
    </citation>
    <scope>NUCLEOTIDE SEQUENCE</scope>
    <source>
        <strain evidence="1">MNA-CCFEE 5261</strain>
    </source>
</reference>
<dbReference type="EMBL" id="JASBWR010000094">
    <property type="protein sequence ID" value="KAJ9096266.1"/>
    <property type="molecule type" value="Genomic_DNA"/>
</dbReference>
<proteinExistence type="predicted"/>
<keyword evidence="2" id="KW-1185">Reference proteome</keyword>